<evidence type="ECO:0000313" key="10">
    <source>
        <dbReference type="Proteomes" id="UP000015101"/>
    </source>
</evidence>
<dbReference type="AlphaFoldDB" id="T1G1V4"/>
<evidence type="ECO:0000256" key="1">
    <source>
        <dbReference type="ARBA" id="ARBA00004123"/>
    </source>
</evidence>
<dbReference type="GO" id="GO:0006357">
    <property type="term" value="P:regulation of transcription by RNA polymerase II"/>
    <property type="evidence" value="ECO:0007669"/>
    <property type="project" value="UniProtKB-ARBA"/>
</dbReference>
<reference evidence="8 10" key="2">
    <citation type="journal article" date="2013" name="Nature">
        <title>Insights into bilaterian evolution from three spiralian genomes.</title>
        <authorList>
            <person name="Simakov O."/>
            <person name="Marletaz F."/>
            <person name="Cho S.J."/>
            <person name="Edsinger-Gonzales E."/>
            <person name="Havlak P."/>
            <person name="Hellsten U."/>
            <person name="Kuo D.H."/>
            <person name="Larsson T."/>
            <person name="Lv J."/>
            <person name="Arendt D."/>
            <person name="Savage R."/>
            <person name="Osoegawa K."/>
            <person name="de Jong P."/>
            <person name="Grimwood J."/>
            <person name="Chapman J.A."/>
            <person name="Shapiro H."/>
            <person name="Aerts A."/>
            <person name="Otillar R.P."/>
            <person name="Terry A.Y."/>
            <person name="Boore J.L."/>
            <person name="Grigoriev I.V."/>
            <person name="Lindberg D.R."/>
            <person name="Seaver E.C."/>
            <person name="Weisblat D.A."/>
            <person name="Putnam N.H."/>
            <person name="Rokhsar D.S."/>
        </authorList>
    </citation>
    <scope>NUCLEOTIDE SEQUENCE</scope>
</reference>
<dbReference type="EMBL" id="KB096080">
    <property type="protein sequence ID" value="ESO08614.1"/>
    <property type="molecule type" value="Genomic_DNA"/>
</dbReference>
<dbReference type="Gene3D" id="1.10.10.10">
    <property type="entry name" value="Winged helix-like DNA-binding domain superfamily/Winged helix DNA-binding domain"/>
    <property type="match status" value="1"/>
</dbReference>
<keyword evidence="3 6" id="KW-0238">DNA-binding</keyword>
<protein>
    <recommendedName>
        <fullName evidence="7">Fork-head domain-containing protein</fullName>
    </recommendedName>
</protein>
<dbReference type="OrthoDB" id="691130at2759"/>
<dbReference type="InterPro" id="IPR001766">
    <property type="entry name" value="Fork_head_dom"/>
</dbReference>
<dbReference type="eggNOG" id="KOG2294">
    <property type="taxonomic scope" value="Eukaryota"/>
</dbReference>
<organism evidence="9 10">
    <name type="scientific">Helobdella robusta</name>
    <name type="common">Californian leech</name>
    <dbReference type="NCBI Taxonomy" id="6412"/>
    <lineage>
        <taxon>Eukaryota</taxon>
        <taxon>Metazoa</taxon>
        <taxon>Spiralia</taxon>
        <taxon>Lophotrochozoa</taxon>
        <taxon>Annelida</taxon>
        <taxon>Clitellata</taxon>
        <taxon>Hirudinea</taxon>
        <taxon>Rhynchobdellida</taxon>
        <taxon>Glossiphoniidae</taxon>
        <taxon>Helobdella</taxon>
    </lineage>
</organism>
<keyword evidence="5 6" id="KW-0539">Nucleus</keyword>
<dbReference type="InterPro" id="IPR030456">
    <property type="entry name" value="TF_fork_head_CS_2"/>
</dbReference>
<dbReference type="GO" id="GO:0043565">
    <property type="term" value="F:sequence-specific DNA binding"/>
    <property type="evidence" value="ECO:0007669"/>
    <property type="project" value="InterPro"/>
</dbReference>
<dbReference type="SUPFAM" id="SSF46785">
    <property type="entry name" value="Winged helix' DNA-binding domain"/>
    <property type="match status" value="1"/>
</dbReference>
<evidence type="ECO:0000256" key="2">
    <source>
        <dbReference type="ARBA" id="ARBA00023015"/>
    </source>
</evidence>
<dbReference type="FunFam" id="1.10.10.10:FF:000030">
    <property type="entry name" value="Forkhead box protein K2"/>
    <property type="match status" value="1"/>
</dbReference>
<dbReference type="RefSeq" id="XP_009013544.1">
    <property type="nucleotide sequence ID" value="XM_009015296.1"/>
</dbReference>
<dbReference type="PANTHER" id="PTHR45881:SF6">
    <property type="entry name" value="FORK-HEAD DOMAIN-CONTAINING PROTEIN"/>
    <property type="match status" value="1"/>
</dbReference>
<dbReference type="EMBL" id="AMQM01003293">
    <property type="status" value="NOT_ANNOTATED_CDS"/>
    <property type="molecule type" value="Genomic_DNA"/>
</dbReference>
<proteinExistence type="predicted"/>
<sequence>MNEDVVDEAAGNDAQSPIKPPYSYAQLIVQAISSQDDRQLTLSGIYAYISKHYPYYRPSDKGWQNSIRHNLSLNRFFMKVPRSQEEPGKGSFWKIEPTSENKLIEQAFKRRRQRVGMSFNNNNNSNGCNNNDHSSRFLLQTFLITFNHFLLFFIKLDTIFFTNSGFEYDKSICDQ</sequence>
<dbReference type="Pfam" id="PF00250">
    <property type="entry name" value="Forkhead"/>
    <property type="match status" value="1"/>
</dbReference>
<keyword evidence="2" id="KW-0805">Transcription regulation</keyword>
<dbReference type="EnsemblMetazoa" id="HelroT74778">
    <property type="protein sequence ID" value="HelroP74778"/>
    <property type="gene ID" value="HelroG74778"/>
</dbReference>
<dbReference type="GeneID" id="20215052"/>
<feature type="DNA-binding region" description="Fork-head" evidence="6">
    <location>
        <begin position="19"/>
        <end position="114"/>
    </location>
</feature>
<dbReference type="KEGG" id="hro:HELRODRAFT_74778"/>
<dbReference type="STRING" id="6412.T1G1V4"/>
<evidence type="ECO:0000256" key="3">
    <source>
        <dbReference type="ARBA" id="ARBA00023125"/>
    </source>
</evidence>
<reference evidence="9" key="3">
    <citation type="submission" date="2015-06" db="UniProtKB">
        <authorList>
            <consortium name="EnsemblMetazoa"/>
        </authorList>
    </citation>
    <scope>IDENTIFICATION</scope>
</reference>
<evidence type="ECO:0000256" key="5">
    <source>
        <dbReference type="ARBA" id="ARBA00023242"/>
    </source>
</evidence>
<reference evidence="10" key="1">
    <citation type="submission" date="2012-12" db="EMBL/GenBank/DDBJ databases">
        <authorList>
            <person name="Hellsten U."/>
            <person name="Grimwood J."/>
            <person name="Chapman J.A."/>
            <person name="Shapiro H."/>
            <person name="Aerts A."/>
            <person name="Otillar R.P."/>
            <person name="Terry A.Y."/>
            <person name="Boore J.L."/>
            <person name="Simakov O."/>
            <person name="Marletaz F."/>
            <person name="Cho S.-J."/>
            <person name="Edsinger-Gonzales E."/>
            <person name="Havlak P."/>
            <person name="Kuo D.-H."/>
            <person name="Larsson T."/>
            <person name="Lv J."/>
            <person name="Arendt D."/>
            <person name="Savage R."/>
            <person name="Osoegawa K."/>
            <person name="de Jong P."/>
            <person name="Lindberg D.R."/>
            <person name="Seaver E.C."/>
            <person name="Weisblat D.A."/>
            <person name="Putnam N.H."/>
            <person name="Grigoriev I.V."/>
            <person name="Rokhsar D.S."/>
        </authorList>
    </citation>
    <scope>NUCLEOTIDE SEQUENCE</scope>
</reference>
<dbReference type="PANTHER" id="PTHR45881">
    <property type="entry name" value="CHECKPOINT SUPPRESSOR 1-LIKE, ISOFORM A-RELATED"/>
    <property type="match status" value="1"/>
</dbReference>
<feature type="domain" description="Fork-head" evidence="7">
    <location>
        <begin position="19"/>
        <end position="114"/>
    </location>
</feature>
<dbReference type="Proteomes" id="UP000015101">
    <property type="component" value="Unassembled WGS sequence"/>
</dbReference>
<dbReference type="CTD" id="20215052"/>
<dbReference type="InterPro" id="IPR036388">
    <property type="entry name" value="WH-like_DNA-bd_sf"/>
</dbReference>
<evidence type="ECO:0000313" key="8">
    <source>
        <dbReference type="EMBL" id="ESO08614.1"/>
    </source>
</evidence>
<keyword evidence="4" id="KW-0804">Transcription</keyword>
<dbReference type="InterPro" id="IPR018122">
    <property type="entry name" value="TF_fork_head_CS_1"/>
</dbReference>
<comment type="subcellular location">
    <subcellularLocation>
        <location evidence="1 6">Nucleus</location>
    </subcellularLocation>
</comment>
<dbReference type="GO" id="GO:0005634">
    <property type="term" value="C:nucleus"/>
    <property type="evidence" value="ECO:0007669"/>
    <property type="project" value="UniProtKB-SubCell"/>
</dbReference>
<dbReference type="OMA" id="EYDKSIC"/>
<evidence type="ECO:0000256" key="4">
    <source>
        <dbReference type="ARBA" id="ARBA00023163"/>
    </source>
</evidence>
<gene>
    <name evidence="9" type="primary">20215052</name>
    <name evidence="8" type="ORF">HELRODRAFT_74778</name>
</gene>
<dbReference type="PROSITE" id="PS00658">
    <property type="entry name" value="FORK_HEAD_2"/>
    <property type="match status" value="1"/>
</dbReference>
<dbReference type="PROSITE" id="PS00657">
    <property type="entry name" value="FORK_HEAD_1"/>
    <property type="match status" value="1"/>
</dbReference>
<accession>T1G1V4</accession>
<dbReference type="HOGENOM" id="CLU_1534215_0_0_1"/>
<evidence type="ECO:0000256" key="6">
    <source>
        <dbReference type="PROSITE-ProRule" id="PRU00089"/>
    </source>
</evidence>
<dbReference type="PRINTS" id="PR00053">
    <property type="entry name" value="FORKHEAD"/>
</dbReference>
<dbReference type="SMART" id="SM00339">
    <property type="entry name" value="FH"/>
    <property type="match status" value="1"/>
</dbReference>
<dbReference type="GO" id="GO:0003700">
    <property type="term" value="F:DNA-binding transcription factor activity"/>
    <property type="evidence" value="ECO:0007669"/>
    <property type="project" value="InterPro"/>
</dbReference>
<evidence type="ECO:0000313" key="9">
    <source>
        <dbReference type="EnsemblMetazoa" id="HelroP74778"/>
    </source>
</evidence>
<dbReference type="PROSITE" id="PS50039">
    <property type="entry name" value="FORK_HEAD_3"/>
    <property type="match status" value="1"/>
</dbReference>
<evidence type="ECO:0000259" key="7">
    <source>
        <dbReference type="PROSITE" id="PS50039"/>
    </source>
</evidence>
<name>T1G1V4_HELRO</name>
<dbReference type="InParanoid" id="T1G1V4"/>
<keyword evidence="10" id="KW-1185">Reference proteome</keyword>
<dbReference type="InterPro" id="IPR036390">
    <property type="entry name" value="WH_DNA-bd_sf"/>
</dbReference>